<accession>B2CRJ5</accession>
<evidence type="ECO:0000313" key="1">
    <source>
        <dbReference type="EMBL" id="ACB37252.1"/>
    </source>
</evidence>
<name>B2CRJ5_9VIRU</name>
<dbReference type="GeneID" id="6186748"/>
<dbReference type="RefSeq" id="YP_001798536.1">
    <property type="nucleotide sequence ID" value="NC_010537.1"/>
</dbReference>
<organism evidence="1 2">
    <name type="scientific">Betalipothrixvirus uzonense</name>
    <dbReference type="NCBI Taxonomy" id="512792"/>
    <lineage>
        <taxon>Viruses</taxon>
        <taxon>Adnaviria</taxon>
        <taxon>Zilligvirae</taxon>
        <taxon>Taleaviricota</taxon>
        <taxon>Tokiviricetes</taxon>
        <taxon>Ligamenvirales</taxon>
        <taxon>Lipothrixviridae</taxon>
        <taxon>Betalipothrixvirus</taxon>
    </lineage>
</organism>
<dbReference type="KEGG" id="vg:6186748"/>
<proteinExistence type="predicted"/>
<dbReference type="Proteomes" id="UP000008691">
    <property type="component" value="Segment"/>
</dbReference>
<evidence type="ECO:0000313" key="2">
    <source>
        <dbReference type="Proteomes" id="UP000008691"/>
    </source>
</evidence>
<reference evidence="1 2" key="1">
    <citation type="journal article" date="2008" name="Res. Microbiol.">
        <title>Viruses in acidic geothermal environments of the Kamchatka Peninsula.</title>
        <authorList>
            <person name="Bize A."/>
            <person name="Peng X."/>
            <person name="Prokofeva M."/>
            <person name="Maclellan K."/>
            <person name="Lucas S."/>
            <person name="Forterre P."/>
            <person name="Garrett R.A."/>
            <person name="Bonch-Osmolovskaya E.A."/>
            <person name="Prangishvili D."/>
        </authorList>
    </citation>
    <scope>NUCLEOTIDE SEQUENCE [LARGE SCALE GENOMIC DNA]</scope>
</reference>
<sequence>MNDMLKELEKIETLGKRISKFSEIDKNTIVFYINRYISTCFNECEFKALMIKYTLKYKINLLDINLKLLHDKQVLLLLLSSILHSS</sequence>
<dbReference type="EMBL" id="EU545650">
    <property type="protein sequence ID" value="ACB37252.1"/>
    <property type="molecule type" value="Genomic_DNA"/>
</dbReference>
<protein>
    <submittedName>
        <fullName evidence="1">Uncharacterized protein</fullName>
    </submittedName>
</protein>
<keyword evidence="2" id="KW-1185">Reference proteome</keyword>